<evidence type="ECO:0000313" key="1">
    <source>
        <dbReference type="EMBL" id="QHT76721.1"/>
    </source>
</evidence>
<name>A0A6C0H811_9ZZZZ</name>
<dbReference type="EMBL" id="MN739900">
    <property type="protein sequence ID" value="QHT76721.1"/>
    <property type="molecule type" value="Genomic_DNA"/>
</dbReference>
<dbReference type="AlphaFoldDB" id="A0A6C0H811"/>
<sequence length="205" mass="24677">MCTNYNKLLNEAKYEISTELTKQINKLHKYIETTDALDAIYYINQLIKFLDKICNMQIEYDNSQQELNEERNNIRDSIYKLVGNWKEQHEIEDPEINILFKEKSLQIMNNKLIEKVLLLLNNNTTVLHLNPMASRKMLRDANLHSEFLEILLKTKKYDETQQCKLHQQNTDKLNILTIELNTWRRQYYNINQDKPHNTNLRIMME</sequence>
<organism evidence="1">
    <name type="scientific">viral metagenome</name>
    <dbReference type="NCBI Taxonomy" id="1070528"/>
    <lineage>
        <taxon>unclassified sequences</taxon>
        <taxon>metagenomes</taxon>
        <taxon>organismal metagenomes</taxon>
    </lineage>
</organism>
<accession>A0A6C0H811</accession>
<reference evidence="1" key="1">
    <citation type="journal article" date="2020" name="Nature">
        <title>Giant virus diversity and host interactions through global metagenomics.</title>
        <authorList>
            <person name="Schulz F."/>
            <person name="Roux S."/>
            <person name="Paez-Espino D."/>
            <person name="Jungbluth S."/>
            <person name="Walsh D.A."/>
            <person name="Denef V.J."/>
            <person name="McMahon K.D."/>
            <person name="Konstantinidis K.T."/>
            <person name="Eloe-Fadrosh E.A."/>
            <person name="Kyrpides N.C."/>
            <person name="Woyke T."/>
        </authorList>
    </citation>
    <scope>NUCLEOTIDE SEQUENCE</scope>
    <source>
        <strain evidence="1">GVMAG-M-3300023179-82</strain>
    </source>
</reference>
<protein>
    <submittedName>
        <fullName evidence="1">Uncharacterized protein</fullName>
    </submittedName>
</protein>
<proteinExistence type="predicted"/>